<dbReference type="Gene3D" id="3.20.20.80">
    <property type="entry name" value="Glycosidases"/>
    <property type="match status" value="3"/>
</dbReference>
<evidence type="ECO:0000256" key="4">
    <source>
        <dbReference type="RuleBase" id="RU003690"/>
    </source>
</evidence>
<dbReference type="Pfam" id="PF00232">
    <property type="entry name" value="Glyco_hydro_1"/>
    <property type="match status" value="2"/>
</dbReference>
<keyword evidence="2" id="KW-0378">Hydrolase</keyword>
<sequence>MITLYHFDLPQSLQDLGGWANPLSASWFEDYANVVFKRYADKVKYWITVNQPNSICIEGYGDSIMAPAIRSQGVGDYLSVNWIDPLTIKSEADKKAAETARAFTYPPIIITEHGWSTAPGLEDAERAEAIRSYLAALLLAMEDGSDVKGYTAWSLMDNVEWTAGTSERFGLYQVDFSDENRTRTARLSALVYKRYPPIIITEHGWSTAPGLEDAERAEAIRSYLAALLLAMEDGSDVKGYTAWSLMDNVEWTAGTSERFGLYQVDFSDENRTRTARLSALVYKRVIETRVVDEEWSPNDLNIRITSKRPAKTE</sequence>
<name>A0A0L7L0B9_OPEBR</name>
<evidence type="ECO:0000256" key="1">
    <source>
        <dbReference type="ARBA" id="ARBA00010838"/>
    </source>
</evidence>
<dbReference type="InterPro" id="IPR017853">
    <property type="entry name" value="GH"/>
</dbReference>
<gene>
    <name evidence="5" type="ORF">OBRU01_14145</name>
</gene>
<evidence type="ECO:0000313" key="5">
    <source>
        <dbReference type="EMBL" id="KOB68860.1"/>
    </source>
</evidence>
<accession>A0A0L7L0B9</accession>
<evidence type="ECO:0000256" key="2">
    <source>
        <dbReference type="ARBA" id="ARBA00022801"/>
    </source>
</evidence>
<protein>
    <submittedName>
        <fullName evidence="5">Beta-glucosidase</fullName>
    </submittedName>
</protein>
<dbReference type="PANTHER" id="PTHR10353">
    <property type="entry name" value="GLYCOSYL HYDROLASE"/>
    <property type="match status" value="1"/>
</dbReference>
<dbReference type="STRING" id="104452.A0A0L7L0B9"/>
<evidence type="ECO:0000256" key="3">
    <source>
        <dbReference type="ARBA" id="ARBA00023295"/>
    </source>
</evidence>
<dbReference type="PANTHER" id="PTHR10353:SF36">
    <property type="entry name" value="LP05116P"/>
    <property type="match status" value="1"/>
</dbReference>
<dbReference type="InterPro" id="IPR001360">
    <property type="entry name" value="Glyco_hydro_1"/>
</dbReference>
<comment type="caution">
    <text evidence="5">The sequence shown here is derived from an EMBL/GenBank/DDBJ whole genome shotgun (WGS) entry which is preliminary data.</text>
</comment>
<comment type="similarity">
    <text evidence="1 4">Belongs to the glycosyl hydrolase 1 family.</text>
</comment>
<dbReference type="SUPFAM" id="SSF51445">
    <property type="entry name" value="(Trans)glycosidases"/>
    <property type="match status" value="2"/>
</dbReference>
<keyword evidence="6" id="KW-1185">Reference proteome</keyword>
<evidence type="ECO:0000313" key="6">
    <source>
        <dbReference type="Proteomes" id="UP000037510"/>
    </source>
</evidence>
<dbReference type="PRINTS" id="PR00131">
    <property type="entry name" value="GLHYDRLASE1"/>
</dbReference>
<feature type="non-terminal residue" evidence="5">
    <location>
        <position position="313"/>
    </location>
</feature>
<keyword evidence="3" id="KW-0326">Glycosidase</keyword>
<reference evidence="5 6" key="1">
    <citation type="journal article" date="2015" name="Genome Biol. Evol.">
        <title>The genome of winter moth (Operophtera brumata) provides a genomic perspective on sexual dimorphism and phenology.</title>
        <authorList>
            <person name="Derks M.F."/>
            <person name="Smit S."/>
            <person name="Salis L."/>
            <person name="Schijlen E."/>
            <person name="Bossers A."/>
            <person name="Mateman C."/>
            <person name="Pijl A.S."/>
            <person name="de Ridder D."/>
            <person name="Groenen M.A."/>
            <person name="Visser M.E."/>
            <person name="Megens H.J."/>
        </authorList>
    </citation>
    <scope>NUCLEOTIDE SEQUENCE [LARGE SCALE GENOMIC DNA]</scope>
    <source>
        <strain evidence="5">WM2013NL</strain>
        <tissue evidence="5">Head and thorax</tissue>
    </source>
</reference>
<dbReference type="AlphaFoldDB" id="A0A0L7L0B9"/>
<dbReference type="EMBL" id="JTDY01003894">
    <property type="protein sequence ID" value="KOB68860.1"/>
    <property type="molecule type" value="Genomic_DNA"/>
</dbReference>
<dbReference type="Proteomes" id="UP000037510">
    <property type="component" value="Unassembled WGS sequence"/>
</dbReference>
<organism evidence="5 6">
    <name type="scientific">Operophtera brumata</name>
    <name type="common">Winter moth</name>
    <name type="synonym">Phalaena brumata</name>
    <dbReference type="NCBI Taxonomy" id="104452"/>
    <lineage>
        <taxon>Eukaryota</taxon>
        <taxon>Metazoa</taxon>
        <taxon>Ecdysozoa</taxon>
        <taxon>Arthropoda</taxon>
        <taxon>Hexapoda</taxon>
        <taxon>Insecta</taxon>
        <taxon>Pterygota</taxon>
        <taxon>Neoptera</taxon>
        <taxon>Endopterygota</taxon>
        <taxon>Lepidoptera</taxon>
        <taxon>Glossata</taxon>
        <taxon>Ditrysia</taxon>
        <taxon>Geometroidea</taxon>
        <taxon>Geometridae</taxon>
        <taxon>Larentiinae</taxon>
        <taxon>Operophtera</taxon>
    </lineage>
</organism>
<proteinExistence type="inferred from homology"/>
<dbReference type="GO" id="GO:0008422">
    <property type="term" value="F:beta-glucosidase activity"/>
    <property type="evidence" value="ECO:0007669"/>
    <property type="project" value="TreeGrafter"/>
</dbReference>
<dbReference type="GO" id="GO:0005975">
    <property type="term" value="P:carbohydrate metabolic process"/>
    <property type="evidence" value="ECO:0007669"/>
    <property type="project" value="InterPro"/>
</dbReference>